<dbReference type="InterPro" id="IPR007263">
    <property type="entry name" value="DCC1-like"/>
</dbReference>
<dbReference type="PANTHER" id="PTHR33639">
    <property type="entry name" value="THIOL-DISULFIDE OXIDOREDUCTASE DCC"/>
    <property type="match status" value="1"/>
</dbReference>
<protein>
    <submittedName>
        <fullName evidence="1">Thiol-disulfide oxidoreductase DCC family protein</fullName>
    </submittedName>
</protein>
<evidence type="ECO:0000313" key="2">
    <source>
        <dbReference type="Proteomes" id="UP001589776"/>
    </source>
</evidence>
<reference evidence="1 2" key="1">
    <citation type="submission" date="2024-09" db="EMBL/GenBank/DDBJ databases">
        <authorList>
            <person name="Sun Q."/>
            <person name="Mori K."/>
        </authorList>
    </citation>
    <scope>NUCLEOTIDE SEQUENCE [LARGE SCALE GENOMIC DNA]</scope>
    <source>
        <strain evidence="1 2">CCM 7759</strain>
    </source>
</reference>
<keyword evidence="2" id="KW-1185">Reference proteome</keyword>
<sequence length="147" mass="16881">MPHNDARLPKAPAIVLFDGECVMCSFIVRFVYARDPQARLRFAPLQSDAGQMLLQRHGLSTDRFDTFVLVEGDRCYTKSTAALRLARRLRGLWPLCCAFVVVPRPLRDAVYGFVAKNRYRWFGRSDACMMPTPELKRRFVEPQDLLG</sequence>
<accession>A0ABV6DL27</accession>
<dbReference type="RefSeq" id="WP_377470650.1">
    <property type="nucleotide sequence ID" value="NZ_JBHLWN010000049.1"/>
</dbReference>
<comment type="caution">
    <text evidence="1">The sequence shown here is derived from an EMBL/GenBank/DDBJ whole genome shotgun (WGS) entry which is preliminary data.</text>
</comment>
<dbReference type="Pfam" id="PF04134">
    <property type="entry name" value="DCC1-like"/>
    <property type="match status" value="1"/>
</dbReference>
<dbReference type="Proteomes" id="UP001589776">
    <property type="component" value="Unassembled WGS sequence"/>
</dbReference>
<evidence type="ECO:0000313" key="1">
    <source>
        <dbReference type="EMBL" id="MFC0213355.1"/>
    </source>
</evidence>
<proteinExistence type="predicted"/>
<dbReference type="PANTHER" id="PTHR33639:SF2">
    <property type="entry name" value="DUF393 DOMAIN-CONTAINING PROTEIN"/>
    <property type="match status" value="1"/>
</dbReference>
<organism evidence="1 2">
    <name type="scientific">Paenibacillus chartarius</name>
    <dbReference type="NCBI Taxonomy" id="747481"/>
    <lineage>
        <taxon>Bacteria</taxon>
        <taxon>Bacillati</taxon>
        <taxon>Bacillota</taxon>
        <taxon>Bacilli</taxon>
        <taxon>Bacillales</taxon>
        <taxon>Paenibacillaceae</taxon>
        <taxon>Paenibacillus</taxon>
    </lineage>
</organism>
<gene>
    <name evidence="1" type="ORF">ACFFK0_12975</name>
</gene>
<dbReference type="EMBL" id="JBHLWN010000049">
    <property type="protein sequence ID" value="MFC0213355.1"/>
    <property type="molecule type" value="Genomic_DNA"/>
</dbReference>
<dbReference type="InterPro" id="IPR052927">
    <property type="entry name" value="DCC_oxidoreductase"/>
</dbReference>
<name>A0ABV6DL27_9BACL</name>